<dbReference type="SMART" id="SM00331">
    <property type="entry name" value="PP2C_SIG"/>
    <property type="match status" value="1"/>
</dbReference>
<reference evidence="4 5" key="1">
    <citation type="submission" date="2017-06" db="EMBL/GenBank/DDBJ databases">
        <authorList>
            <person name="Kim H.J."/>
            <person name="Triplett B.A."/>
        </authorList>
    </citation>
    <scope>NUCLEOTIDE SEQUENCE [LARGE SCALE GENOMIC DNA]</scope>
    <source>
        <strain evidence="4 5">DSM 29339</strain>
    </source>
</reference>
<dbReference type="SMART" id="SM00448">
    <property type="entry name" value="REC"/>
    <property type="match status" value="1"/>
</dbReference>
<dbReference type="Pfam" id="PF07228">
    <property type="entry name" value="SpoIIE"/>
    <property type="match status" value="1"/>
</dbReference>
<dbReference type="EMBL" id="FZOY01000008">
    <property type="protein sequence ID" value="SNT23987.1"/>
    <property type="molecule type" value="Genomic_DNA"/>
</dbReference>
<name>A0A239L072_9RHOB</name>
<feature type="domain" description="Response regulatory" evidence="3">
    <location>
        <begin position="36"/>
        <end position="152"/>
    </location>
</feature>
<evidence type="ECO:0000313" key="4">
    <source>
        <dbReference type="EMBL" id="SNT23987.1"/>
    </source>
</evidence>
<sequence>MCQPWAKRTLRSGLTLHLAGHTSDATTVTPVAQPRRVLIVDDSRLQRRILSASLGRWGYVVEEAASGPEALERCRSNAPDIVISDWVMPEMNGPEFCRQFRAMNRESYGYFILLTSKSEAGEVAHGLDAGADDFLTKPVSGDELRARLNAGERVLRMEEELVDKNRLLSSTLEELRTLYDSLDSDLVEARKLQQSLVKERFRDFGGSQISLLLRPSGHVGGDLVGFFPINAHRIAAFAIDVSGHGVASALMTARLAGYLSGSSPEQNIALYEGEFGIYDAHPPEEVAAELNRLTLTEMDTETYFTLVFADIDLISGDVRLVQAGHPHPAIQRADGRVEFIGSGGLPVGLIPDADYLPVTARLAPGDRLLIFSDGVTECEDPGGGMLDDSGLAELLTAHGERRGPDLMEAMTWELSRHSGDSEFTDDISAVLFEFDHPKRNVD</sequence>
<dbReference type="Pfam" id="PF00072">
    <property type="entry name" value="Response_reg"/>
    <property type="match status" value="1"/>
</dbReference>
<dbReference type="GO" id="GO:0000160">
    <property type="term" value="P:phosphorelay signal transduction system"/>
    <property type="evidence" value="ECO:0007669"/>
    <property type="project" value="InterPro"/>
</dbReference>
<gene>
    <name evidence="4" type="ORF">SAMN05421757_108183</name>
</gene>
<dbReference type="Gene3D" id="3.40.50.2300">
    <property type="match status" value="1"/>
</dbReference>
<dbReference type="PANTHER" id="PTHR43156">
    <property type="entry name" value="STAGE II SPORULATION PROTEIN E-RELATED"/>
    <property type="match status" value="1"/>
</dbReference>
<dbReference type="InterPro" id="IPR036457">
    <property type="entry name" value="PPM-type-like_dom_sf"/>
</dbReference>
<feature type="modified residue" description="4-aspartylphosphate" evidence="2">
    <location>
        <position position="85"/>
    </location>
</feature>
<dbReference type="Gene3D" id="3.60.40.10">
    <property type="entry name" value="PPM-type phosphatase domain"/>
    <property type="match status" value="1"/>
</dbReference>
<dbReference type="SUPFAM" id="SSF81606">
    <property type="entry name" value="PP2C-like"/>
    <property type="match status" value="1"/>
</dbReference>
<dbReference type="SUPFAM" id="SSF52172">
    <property type="entry name" value="CheY-like"/>
    <property type="match status" value="1"/>
</dbReference>
<dbReference type="InterPro" id="IPR001789">
    <property type="entry name" value="Sig_transdc_resp-reg_receiver"/>
</dbReference>
<dbReference type="CDD" id="cd17574">
    <property type="entry name" value="REC_OmpR"/>
    <property type="match status" value="1"/>
</dbReference>
<proteinExistence type="predicted"/>
<accession>A0A239L072</accession>
<evidence type="ECO:0000256" key="1">
    <source>
        <dbReference type="ARBA" id="ARBA00022801"/>
    </source>
</evidence>
<dbReference type="AlphaFoldDB" id="A0A239L072"/>
<keyword evidence="2" id="KW-0597">Phosphoprotein</keyword>
<keyword evidence="1" id="KW-0378">Hydrolase</keyword>
<organism evidence="4 5">
    <name type="scientific">Tropicimonas sediminicola</name>
    <dbReference type="NCBI Taxonomy" id="1031541"/>
    <lineage>
        <taxon>Bacteria</taxon>
        <taxon>Pseudomonadati</taxon>
        <taxon>Pseudomonadota</taxon>
        <taxon>Alphaproteobacteria</taxon>
        <taxon>Rhodobacterales</taxon>
        <taxon>Roseobacteraceae</taxon>
        <taxon>Tropicimonas</taxon>
    </lineage>
</organism>
<protein>
    <submittedName>
        <fullName evidence="4">Sigma-B regulation protein RsbU (Phosphoserine phosphatase)</fullName>
    </submittedName>
</protein>
<dbReference type="OrthoDB" id="9811749at2"/>
<dbReference type="InterPro" id="IPR052016">
    <property type="entry name" value="Bact_Sigma-Reg"/>
</dbReference>
<dbReference type="PANTHER" id="PTHR43156:SF2">
    <property type="entry name" value="STAGE II SPORULATION PROTEIN E"/>
    <property type="match status" value="1"/>
</dbReference>
<dbReference type="Proteomes" id="UP000198426">
    <property type="component" value="Unassembled WGS sequence"/>
</dbReference>
<evidence type="ECO:0000256" key="2">
    <source>
        <dbReference type="PROSITE-ProRule" id="PRU00169"/>
    </source>
</evidence>
<dbReference type="PROSITE" id="PS50110">
    <property type="entry name" value="RESPONSE_REGULATORY"/>
    <property type="match status" value="1"/>
</dbReference>
<dbReference type="GO" id="GO:0016791">
    <property type="term" value="F:phosphatase activity"/>
    <property type="evidence" value="ECO:0007669"/>
    <property type="project" value="TreeGrafter"/>
</dbReference>
<keyword evidence="5" id="KW-1185">Reference proteome</keyword>
<dbReference type="InterPro" id="IPR001932">
    <property type="entry name" value="PPM-type_phosphatase-like_dom"/>
</dbReference>
<dbReference type="InterPro" id="IPR011006">
    <property type="entry name" value="CheY-like_superfamily"/>
</dbReference>
<evidence type="ECO:0000259" key="3">
    <source>
        <dbReference type="PROSITE" id="PS50110"/>
    </source>
</evidence>
<evidence type="ECO:0000313" key="5">
    <source>
        <dbReference type="Proteomes" id="UP000198426"/>
    </source>
</evidence>